<dbReference type="GO" id="GO:0006508">
    <property type="term" value="P:proteolysis"/>
    <property type="evidence" value="ECO:0007669"/>
    <property type="project" value="InterPro"/>
</dbReference>
<dbReference type="AlphaFoldDB" id="A0A1F8F1F0"/>
<evidence type="ECO:0000259" key="1">
    <source>
        <dbReference type="Pfam" id="PF03412"/>
    </source>
</evidence>
<organism evidence="2 3">
    <name type="scientific">Candidatus Yanofskybacteria bacterium RIFCSPHIGHO2_02_FULL_38_22b</name>
    <dbReference type="NCBI Taxonomy" id="1802673"/>
    <lineage>
        <taxon>Bacteria</taxon>
        <taxon>Candidatus Yanofskyibacteriota</taxon>
    </lineage>
</organism>
<gene>
    <name evidence="2" type="ORF">A3B86_03320</name>
</gene>
<proteinExistence type="predicted"/>
<dbReference type="GO" id="GO:0005524">
    <property type="term" value="F:ATP binding"/>
    <property type="evidence" value="ECO:0007669"/>
    <property type="project" value="InterPro"/>
</dbReference>
<dbReference type="Gene3D" id="3.90.70.10">
    <property type="entry name" value="Cysteine proteinases"/>
    <property type="match status" value="1"/>
</dbReference>
<dbReference type="InterPro" id="IPR005074">
    <property type="entry name" value="Peptidase_C39"/>
</dbReference>
<dbReference type="Pfam" id="PF03412">
    <property type="entry name" value="Peptidase_C39"/>
    <property type="match status" value="1"/>
</dbReference>
<protein>
    <recommendedName>
        <fullName evidence="1">Peptidase C39 domain-containing protein</fullName>
    </recommendedName>
</protein>
<accession>A0A1F8F1F0</accession>
<dbReference type="GO" id="GO:0008233">
    <property type="term" value="F:peptidase activity"/>
    <property type="evidence" value="ECO:0007669"/>
    <property type="project" value="InterPro"/>
</dbReference>
<evidence type="ECO:0000313" key="2">
    <source>
        <dbReference type="EMBL" id="OGN06953.1"/>
    </source>
</evidence>
<name>A0A1F8F1F0_9BACT</name>
<dbReference type="GO" id="GO:0016020">
    <property type="term" value="C:membrane"/>
    <property type="evidence" value="ECO:0007669"/>
    <property type="project" value="InterPro"/>
</dbReference>
<comment type="caution">
    <text evidence="2">The sequence shown here is derived from an EMBL/GenBank/DDBJ whole genome shotgun (WGS) entry which is preliminary data.</text>
</comment>
<feature type="domain" description="Peptidase C39" evidence="1">
    <location>
        <begin position="8"/>
        <end position="132"/>
    </location>
</feature>
<sequence>MQLLNYAYKQKNNWTCGPAMARVVLSYYGARTTVPLLIKKLRTTRSGTGNRQILKLFKRNNLKFSVKTNSSLSDIKKYIISHWIIVAYYIPLHKEYHYSIVKSINSKRIYFHDTWFGSNHSYTLNYFENNWKDDEATKWMLAIKK</sequence>
<dbReference type="Proteomes" id="UP000176834">
    <property type="component" value="Unassembled WGS sequence"/>
</dbReference>
<dbReference type="EMBL" id="MGJN01000012">
    <property type="protein sequence ID" value="OGN06953.1"/>
    <property type="molecule type" value="Genomic_DNA"/>
</dbReference>
<evidence type="ECO:0000313" key="3">
    <source>
        <dbReference type="Proteomes" id="UP000176834"/>
    </source>
</evidence>
<reference evidence="2 3" key="1">
    <citation type="journal article" date="2016" name="Nat. Commun.">
        <title>Thousands of microbial genomes shed light on interconnected biogeochemical processes in an aquifer system.</title>
        <authorList>
            <person name="Anantharaman K."/>
            <person name="Brown C.T."/>
            <person name="Hug L.A."/>
            <person name="Sharon I."/>
            <person name="Castelle C.J."/>
            <person name="Probst A.J."/>
            <person name="Thomas B.C."/>
            <person name="Singh A."/>
            <person name="Wilkins M.J."/>
            <person name="Karaoz U."/>
            <person name="Brodie E.L."/>
            <person name="Williams K.H."/>
            <person name="Hubbard S.S."/>
            <person name="Banfield J.F."/>
        </authorList>
    </citation>
    <scope>NUCLEOTIDE SEQUENCE [LARGE SCALE GENOMIC DNA]</scope>
</reference>